<evidence type="ECO:0000313" key="2">
    <source>
        <dbReference type="EMBL" id="JAC72869.1"/>
    </source>
</evidence>
<evidence type="ECO:0000259" key="1">
    <source>
        <dbReference type="Pfam" id="PF02854"/>
    </source>
</evidence>
<dbReference type="InterPro" id="IPR016024">
    <property type="entry name" value="ARM-type_fold"/>
</dbReference>
<gene>
    <name evidence="2" type="ORF">TSPGSL018_30296</name>
</gene>
<dbReference type="EMBL" id="GBEZ01013085">
    <property type="protein sequence ID" value="JAC72869.1"/>
    <property type="molecule type" value="Transcribed_RNA"/>
</dbReference>
<proteinExistence type="predicted"/>
<dbReference type="AlphaFoldDB" id="A0A061RQ03"/>
<organism evidence="2">
    <name type="scientific">Tetraselmis sp. GSL018</name>
    <dbReference type="NCBI Taxonomy" id="582737"/>
    <lineage>
        <taxon>Eukaryota</taxon>
        <taxon>Viridiplantae</taxon>
        <taxon>Chlorophyta</taxon>
        <taxon>core chlorophytes</taxon>
        <taxon>Chlorodendrophyceae</taxon>
        <taxon>Chlorodendrales</taxon>
        <taxon>Chlorodendraceae</taxon>
        <taxon>Tetraselmis</taxon>
    </lineage>
</organism>
<dbReference type="SUPFAM" id="SSF48371">
    <property type="entry name" value="ARM repeat"/>
    <property type="match status" value="1"/>
</dbReference>
<protein>
    <recommendedName>
        <fullName evidence="1">MIF4G domain-containing protein</fullName>
    </recommendedName>
</protein>
<accession>A0A061RQ03</accession>
<dbReference type="Gene3D" id="1.25.40.180">
    <property type="match status" value="1"/>
</dbReference>
<feature type="non-terminal residue" evidence="2">
    <location>
        <position position="65"/>
    </location>
</feature>
<dbReference type="GO" id="GO:0003723">
    <property type="term" value="F:RNA binding"/>
    <property type="evidence" value="ECO:0007669"/>
    <property type="project" value="InterPro"/>
</dbReference>
<dbReference type="Pfam" id="PF02854">
    <property type="entry name" value="MIF4G"/>
    <property type="match status" value="1"/>
</dbReference>
<feature type="domain" description="MIF4G" evidence="1">
    <location>
        <begin position="4"/>
        <end position="64"/>
    </location>
</feature>
<name>A0A061RQ03_9CHLO</name>
<sequence>MVTALMRDPPMLKKAMEMIIDCAVEISVKTPCYAALCGLINSEDSSFGKELVERLHSDFEGSMQK</sequence>
<dbReference type="InterPro" id="IPR003890">
    <property type="entry name" value="MIF4G-like_typ-3"/>
</dbReference>
<reference evidence="2" key="1">
    <citation type="submission" date="2014-05" db="EMBL/GenBank/DDBJ databases">
        <title>The transcriptome of the halophilic microalga Tetraselmis sp. GSL018 isolated from the Great Salt Lake, Utah.</title>
        <authorList>
            <person name="Jinkerson R.E."/>
            <person name="D'Adamo S."/>
            <person name="Posewitz M.C."/>
        </authorList>
    </citation>
    <scope>NUCLEOTIDE SEQUENCE</scope>
    <source>
        <strain evidence="2">GSL018</strain>
    </source>
</reference>